<dbReference type="GO" id="GO:0004557">
    <property type="term" value="F:alpha-galactosidase activity"/>
    <property type="evidence" value="ECO:0007669"/>
    <property type="project" value="UniProtKB-EC"/>
</dbReference>
<name>A0ABU5PRE3_9BACL</name>
<evidence type="ECO:0000256" key="2">
    <source>
        <dbReference type="ARBA" id="ARBA00012755"/>
    </source>
</evidence>
<evidence type="ECO:0000256" key="5">
    <source>
        <dbReference type="PIRNR" id="PIRNR005536"/>
    </source>
</evidence>
<dbReference type="Pfam" id="PF02065">
    <property type="entry name" value="Melibiase"/>
    <property type="match status" value="1"/>
</dbReference>
<feature type="domain" description="Glycosyl hydrolase family 36 C-terminal" evidence="6">
    <location>
        <begin position="624"/>
        <end position="727"/>
    </location>
</feature>
<keyword evidence="3 5" id="KW-0378">Hydrolase</keyword>
<organism evidence="8 9">
    <name type="scientific">Paenibacillus phoenicis</name>
    <dbReference type="NCBI Taxonomy" id="554117"/>
    <lineage>
        <taxon>Bacteria</taxon>
        <taxon>Bacillati</taxon>
        <taxon>Bacillota</taxon>
        <taxon>Bacilli</taxon>
        <taxon>Bacillales</taxon>
        <taxon>Paenibacillaceae</taxon>
        <taxon>Paenibacillus</taxon>
    </lineage>
</organism>
<dbReference type="InterPro" id="IPR050985">
    <property type="entry name" value="Alpha-glycosidase_related"/>
</dbReference>
<dbReference type="Pfam" id="PF16875">
    <property type="entry name" value="Glyco_hydro_36N"/>
    <property type="match status" value="1"/>
</dbReference>
<comment type="catalytic activity">
    <reaction evidence="1 5">
        <text>Hydrolysis of terminal, non-reducing alpha-D-galactose residues in alpha-D-galactosides, including galactose oligosaccharides, galactomannans and galactolipids.</text>
        <dbReference type="EC" id="3.2.1.22"/>
    </reaction>
</comment>
<dbReference type="InterPro" id="IPR031704">
    <property type="entry name" value="Glyco_hydro_36_N"/>
</dbReference>
<keyword evidence="9" id="KW-1185">Reference proteome</keyword>
<dbReference type="PANTHER" id="PTHR43053:SF3">
    <property type="entry name" value="ALPHA-GALACTOSIDASE C-RELATED"/>
    <property type="match status" value="1"/>
</dbReference>
<sequence length="730" mass="82719">MAIQVLEAGKIFDIRMKSSSYVFGINENGTVQHLYWGEPVEAAECADLLHLRHHSSFDAEVNREREEYGGWGGTLYAEPCLKVRFQNGVRDLRLRYEGYEIGSSERGDQLMVRLSDEYYHLRVELHYRVIEEYDLIERSAKVVNEEGRPIRIDQVMAAAWSVPAEPSVRLTHVTGRWAGEYQLRRAPLTEGKKVLESRQGFTGAHANPWFALDGGKADEISGNVWFGALSWSGNWKIVLESTTFGHVRVVGGVNDFDGAFTLGPGESYTSPVFTGGFVSGGFGEMSRNLHNYQRDYVLPGSRERKVLYNSWEATEFAVNVREQIELAKQAARIGAERFVVDDGWFGARHSDRAGLGDWQVNPQKFPNGLQELIDEVKRLGMDFGLWVEPESVNPDSELYRNHPDWVYQFPTREGTLLRNQLMLNLGKPEVKAFVLEFMTDLLSTYDIAFVKWDMNRTITEPGAIPLHEHAEESVWIKHVNHLYEIWAELRRRFPRVEFETCAGGGSRIDLGMLRFADQAWISDNTDARDRLTIQEGFSYAYSPSVMMCWVTESPHGMNGRRLPLSFRFHSAMLGGLGIGANIARWSEAEIAEASRYVALYKKVRHLVAEGDLYRLASFAEGDVAAWQYVARDRDEIAVFAFRQAQYFGDAELRLRLRGLEPDARYRVAVPGEALPAEADNTADQRAAQPVGSASDLAEDNVWHGSTLMRLGLPLTLAGDYASRFVYLRRL</sequence>
<dbReference type="InterPro" id="IPR038417">
    <property type="entry name" value="Alpga-gal_N_sf"/>
</dbReference>
<dbReference type="PANTHER" id="PTHR43053">
    <property type="entry name" value="GLYCOSIDASE FAMILY 31"/>
    <property type="match status" value="1"/>
</dbReference>
<comment type="caution">
    <text evidence="8">The sequence shown here is derived from an EMBL/GenBank/DDBJ whole genome shotgun (WGS) entry which is preliminary data.</text>
</comment>
<dbReference type="Pfam" id="PF16874">
    <property type="entry name" value="Glyco_hydro_36C"/>
    <property type="match status" value="1"/>
</dbReference>
<evidence type="ECO:0000256" key="3">
    <source>
        <dbReference type="ARBA" id="ARBA00022801"/>
    </source>
</evidence>
<evidence type="ECO:0000313" key="9">
    <source>
        <dbReference type="Proteomes" id="UP001292216"/>
    </source>
</evidence>
<evidence type="ECO:0000256" key="4">
    <source>
        <dbReference type="ARBA" id="ARBA00023295"/>
    </source>
</evidence>
<dbReference type="SUPFAM" id="SSF51445">
    <property type="entry name" value="(Trans)glycosidases"/>
    <property type="match status" value="1"/>
</dbReference>
<evidence type="ECO:0000259" key="7">
    <source>
        <dbReference type="Pfam" id="PF16875"/>
    </source>
</evidence>
<proteinExistence type="inferred from homology"/>
<dbReference type="PRINTS" id="PR00743">
    <property type="entry name" value="GLHYDRLASE36"/>
</dbReference>
<dbReference type="InterPro" id="IPR002252">
    <property type="entry name" value="Glyco_hydro_36"/>
</dbReference>
<gene>
    <name evidence="8" type="ORF">U9M73_19765</name>
</gene>
<dbReference type="InterPro" id="IPR017853">
    <property type="entry name" value="GH"/>
</dbReference>
<dbReference type="InterPro" id="IPR013780">
    <property type="entry name" value="Glyco_hydro_b"/>
</dbReference>
<dbReference type="Gene3D" id="3.20.20.70">
    <property type="entry name" value="Aldolase class I"/>
    <property type="match status" value="1"/>
</dbReference>
<reference evidence="8 9" key="1">
    <citation type="submission" date="2023-12" db="EMBL/GenBank/DDBJ databases">
        <title>Whole genome sequencing of Paenibacillus phoenicis isolated from the Phoenix Mars Lander spacecraft assembly facility.</title>
        <authorList>
            <person name="Garcia A."/>
            <person name="Venkateswaran K."/>
        </authorList>
    </citation>
    <scope>NUCLEOTIDE SEQUENCE [LARGE SCALE GENOMIC DNA]</scope>
    <source>
        <strain evidence="8 9">3PO2SA</strain>
    </source>
</reference>
<dbReference type="Gene3D" id="2.70.98.60">
    <property type="entry name" value="alpha-galactosidase from lactobacil brevis"/>
    <property type="match status" value="1"/>
</dbReference>
<dbReference type="EMBL" id="JAYERP010000001">
    <property type="protein sequence ID" value="MEA3572164.1"/>
    <property type="molecule type" value="Genomic_DNA"/>
</dbReference>
<dbReference type="Gene3D" id="2.60.40.1180">
    <property type="entry name" value="Golgi alpha-mannosidase II"/>
    <property type="match status" value="1"/>
</dbReference>
<dbReference type="EC" id="3.2.1.22" evidence="2 5"/>
<evidence type="ECO:0000256" key="1">
    <source>
        <dbReference type="ARBA" id="ARBA00001255"/>
    </source>
</evidence>
<dbReference type="InterPro" id="IPR013785">
    <property type="entry name" value="Aldolase_TIM"/>
</dbReference>
<evidence type="ECO:0000259" key="6">
    <source>
        <dbReference type="Pfam" id="PF16874"/>
    </source>
</evidence>
<dbReference type="InterPro" id="IPR031705">
    <property type="entry name" value="Glyco_hydro_36_C"/>
</dbReference>
<dbReference type="RefSeq" id="WP_323078725.1">
    <property type="nucleotide sequence ID" value="NZ_CBCSKM010000002.1"/>
</dbReference>
<keyword evidence="4 5" id="KW-0326">Glycosidase</keyword>
<dbReference type="Proteomes" id="UP001292216">
    <property type="component" value="Unassembled WGS sequence"/>
</dbReference>
<protein>
    <recommendedName>
        <fullName evidence="2 5">Alpha-galactosidase</fullName>
        <ecNumber evidence="2 5">3.2.1.22</ecNumber>
    </recommendedName>
</protein>
<feature type="domain" description="Glycosyl hydrolase family 36 N-terminal" evidence="7">
    <location>
        <begin position="30"/>
        <end position="262"/>
    </location>
</feature>
<comment type="similarity">
    <text evidence="5">Belongs to the glycosyl hydrolase.</text>
</comment>
<dbReference type="PIRSF" id="PIRSF005536">
    <property type="entry name" value="Agal"/>
    <property type="match status" value="1"/>
</dbReference>
<accession>A0ABU5PRE3</accession>
<evidence type="ECO:0000313" key="8">
    <source>
        <dbReference type="EMBL" id="MEA3572164.1"/>
    </source>
</evidence>
<dbReference type="CDD" id="cd14791">
    <property type="entry name" value="GH36"/>
    <property type="match status" value="1"/>
</dbReference>